<reference evidence="1" key="1">
    <citation type="journal article" date="2012" name="Science">
        <title>Fermentation, hydrogen, and sulfur metabolism in multiple uncultivated bacterial phyla.</title>
        <authorList>
            <person name="Wrighton K.C."/>
            <person name="Thomas B.C."/>
            <person name="Sharon I."/>
            <person name="Miller C.S."/>
            <person name="Castelle C.J."/>
            <person name="VerBerkmoes N.C."/>
            <person name="Wilkins M.J."/>
            <person name="Hettich R.L."/>
            <person name="Lipton M.S."/>
            <person name="Williams K.H."/>
            <person name="Long P.E."/>
            <person name="Banfield J.F."/>
        </authorList>
    </citation>
    <scope>NUCLEOTIDE SEQUENCE [LARGE SCALE GENOMIC DNA]</scope>
</reference>
<gene>
    <name evidence="1" type="ORF">ACD_78C00207G0004</name>
</gene>
<sequence length="101" mass="11781">MTQEPNTELVRLISISGLHEDDAREVIRIFPVLTDDKKVQILDTWDSITEKIKFHRAELEREKEILLIRALEDIESDLEEYGRTLVHSGAKHDIDALKFQI</sequence>
<accession>K1XHV9</accession>
<dbReference type="EMBL" id="AMFJ01034207">
    <property type="protein sequence ID" value="EKD29935.1"/>
    <property type="molecule type" value="Genomic_DNA"/>
</dbReference>
<protein>
    <submittedName>
        <fullName evidence="1">Uncharacterized protein</fullName>
    </submittedName>
</protein>
<proteinExistence type="predicted"/>
<name>K1XHV9_9BACT</name>
<dbReference type="AlphaFoldDB" id="K1XHV9"/>
<evidence type="ECO:0000313" key="1">
    <source>
        <dbReference type="EMBL" id="EKD29935.1"/>
    </source>
</evidence>
<comment type="caution">
    <text evidence="1">The sequence shown here is derived from an EMBL/GenBank/DDBJ whole genome shotgun (WGS) entry which is preliminary data.</text>
</comment>
<organism evidence="1">
    <name type="scientific">uncultured bacterium</name>
    <name type="common">gcode 4</name>
    <dbReference type="NCBI Taxonomy" id="1234023"/>
    <lineage>
        <taxon>Bacteria</taxon>
        <taxon>environmental samples</taxon>
    </lineage>
</organism>